<dbReference type="PROSITE" id="PS50949">
    <property type="entry name" value="HTH_GNTR"/>
    <property type="match status" value="1"/>
</dbReference>
<evidence type="ECO:0000256" key="4">
    <source>
        <dbReference type="SAM" id="MobiDB-lite"/>
    </source>
</evidence>
<dbReference type="InterPro" id="IPR036390">
    <property type="entry name" value="WH_DNA-bd_sf"/>
</dbReference>
<evidence type="ECO:0000256" key="3">
    <source>
        <dbReference type="ARBA" id="ARBA00023163"/>
    </source>
</evidence>
<protein>
    <submittedName>
        <fullName evidence="6">FCD domain-containing protein</fullName>
    </submittedName>
</protein>
<accession>A0ABP9CPH4</accession>
<dbReference type="InterPro" id="IPR011711">
    <property type="entry name" value="GntR_C"/>
</dbReference>
<name>A0ABP9CPH4_9ACTN</name>
<reference evidence="7" key="1">
    <citation type="journal article" date="2019" name="Int. J. Syst. Evol. Microbiol.">
        <title>The Global Catalogue of Microorganisms (GCM) 10K type strain sequencing project: providing services to taxonomists for standard genome sequencing and annotation.</title>
        <authorList>
            <consortium name="The Broad Institute Genomics Platform"/>
            <consortium name="The Broad Institute Genome Sequencing Center for Infectious Disease"/>
            <person name="Wu L."/>
            <person name="Ma J."/>
        </authorList>
    </citation>
    <scope>NUCLEOTIDE SEQUENCE [LARGE SCALE GENOMIC DNA]</scope>
    <source>
        <strain evidence="7">JCM 18081</strain>
    </source>
</reference>
<organism evidence="6 7">
    <name type="scientific">Streptomyces ziwulingensis</name>
    <dbReference type="NCBI Taxonomy" id="1045501"/>
    <lineage>
        <taxon>Bacteria</taxon>
        <taxon>Bacillati</taxon>
        <taxon>Actinomycetota</taxon>
        <taxon>Actinomycetes</taxon>
        <taxon>Kitasatosporales</taxon>
        <taxon>Streptomycetaceae</taxon>
        <taxon>Streptomyces</taxon>
    </lineage>
</organism>
<dbReference type="Proteomes" id="UP001501265">
    <property type="component" value="Unassembled WGS sequence"/>
</dbReference>
<evidence type="ECO:0000313" key="6">
    <source>
        <dbReference type="EMBL" id="GAA4811643.1"/>
    </source>
</evidence>
<dbReference type="SMART" id="SM00895">
    <property type="entry name" value="FCD"/>
    <property type="match status" value="1"/>
</dbReference>
<proteinExistence type="predicted"/>
<keyword evidence="1" id="KW-0805">Transcription regulation</keyword>
<dbReference type="Pfam" id="PF00392">
    <property type="entry name" value="GntR"/>
    <property type="match status" value="1"/>
</dbReference>
<dbReference type="Pfam" id="PF07729">
    <property type="entry name" value="FCD"/>
    <property type="match status" value="1"/>
</dbReference>
<dbReference type="InterPro" id="IPR008920">
    <property type="entry name" value="TF_FadR/GntR_C"/>
</dbReference>
<dbReference type="Gene3D" id="1.20.120.530">
    <property type="entry name" value="GntR ligand-binding domain-like"/>
    <property type="match status" value="1"/>
</dbReference>
<dbReference type="Gene3D" id="1.10.10.10">
    <property type="entry name" value="Winged helix-like DNA-binding domain superfamily/Winged helix DNA-binding domain"/>
    <property type="match status" value="1"/>
</dbReference>
<sequence>MPQISGDGQGAGPPDGSPGAGRPADGLRAGGARTRAELLAEALDARIRSGGLAAGDPVGTLESLRAETGYAYSTVSEAVRLLRDRGVVQIRPGRGGGLFVADRGPVVRLRHTLLEVQDEPATVADAIELRDHLEVLVDVGAARCRTADDVAELRAHLGTMGSAADWDGFMRANWALHERIARIGPNRMAAAVYAGTLGHLSGATSRFADGDPGFAAYRAERHRVHRELVEAIAAGDEAAVRAAVARHNTTA</sequence>
<gene>
    <name evidence="6" type="ORF">GCM10023220_48390</name>
</gene>
<evidence type="ECO:0000256" key="2">
    <source>
        <dbReference type="ARBA" id="ARBA00023125"/>
    </source>
</evidence>
<dbReference type="RefSeq" id="WP_345622198.1">
    <property type="nucleotide sequence ID" value="NZ_BAABIG010000052.1"/>
</dbReference>
<dbReference type="PANTHER" id="PTHR43537:SF44">
    <property type="entry name" value="GNTR FAMILY REGULATORY PROTEIN"/>
    <property type="match status" value="1"/>
</dbReference>
<feature type="domain" description="HTH gntR-type" evidence="5">
    <location>
        <begin position="33"/>
        <end position="103"/>
    </location>
</feature>
<evidence type="ECO:0000256" key="1">
    <source>
        <dbReference type="ARBA" id="ARBA00023015"/>
    </source>
</evidence>
<keyword evidence="2" id="KW-0238">DNA-binding</keyword>
<comment type="caution">
    <text evidence="6">The sequence shown here is derived from an EMBL/GenBank/DDBJ whole genome shotgun (WGS) entry which is preliminary data.</text>
</comment>
<dbReference type="SUPFAM" id="SSF48008">
    <property type="entry name" value="GntR ligand-binding domain-like"/>
    <property type="match status" value="1"/>
</dbReference>
<feature type="region of interest" description="Disordered" evidence="4">
    <location>
        <begin position="1"/>
        <end position="28"/>
    </location>
</feature>
<dbReference type="InterPro" id="IPR036388">
    <property type="entry name" value="WH-like_DNA-bd_sf"/>
</dbReference>
<dbReference type="SUPFAM" id="SSF46785">
    <property type="entry name" value="Winged helix' DNA-binding domain"/>
    <property type="match status" value="1"/>
</dbReference>
<evidence type="ECO:0000259" key="5">
    <source>
        <dbReference type="PROSITE" id="PS50949"/>
    </source>
</evidence>
<dbReference type="InterPro" id="IPR000524">
    <property type="entry name" value="Tscrpt_reg_HTH_GntR"/>
</dbReference>
<evidence type="ECO:0000313" key="7">
    <source>
        <dbReference type="Proteomes" id="UP001501265"/>
    </source>
</evidence>
<dbReference type="EMBL" id="BAABIG010000052">
    <property type="protein sequence ID" value="GAA4811643.1"/>
    <property type="molecule type" value="Genomic_DNA"/>
</dbReference>
<keyword evidence="7" id="KW-1185">Reference proteome</keyword>
<keyword evidence="3" id="KW-0804">Transcription</keyword>
<dbReference type="PANTHER" id="PTHR43537">
    <property type="entry name" value="TRANSCRIPTIONAL REGULATOR, GNTR FAMILY"/>
    <property type="match status" value="1"/>
</dbReference>